<protein>
    <recommendedName>
        <fullName evidence="1">RNase H type-1 domain-containing protein</fullName>
    </recommendedName>
</protein>
<evidence type="ECO:0000313" key="3">
    <source>
        <dbReference type="Proteomes" id="UP000738359"/>
    </source>
</evidence>
<keyword evidence="3" id="KW-1185">Reference proteome</keyword>
<dbReference type="GO" id="GO:0003676">
    <property type="term" value="F:nucleic acid binding"/>
    <property type="evidence" value="ECO:0007669"/>
    <property type="project" value="InterPro"/>
</dbReference>
<sequence>PFVGTVAVRWVRGHRHNQGNIMADAIATQAARTDTAPWRVDLSLQTDITHFAYFRGQLVETDLRQILKQQSVIRQHQAWTTQRHTKAAVADLEDVEWRSTLSMVHDRKPVHTFFSNRKDTRRRTQCIKTMYGMLPTMNVMQARRPDLYSDCLCRVCGIEDEDNRHVWECDSLTEVHREIWQSALDKIDGWGTQATCAYNKTHPDSNVQWRCPSADANILGLSIIAGARSVLLGENESDIIDDLKWRVSDLYRGITPCSLIQRWSGSFSTPPAIARTVIHKFVSDLADQAHEKIWKPRCEATIAWEQQQGITPAQKKAAYNGPR</sequence>
<gene>
    <name evidence="2" type="ORF">BGZ70_004799</name>
</gene>
<feature type="non-terminal residue" evidence="2">
    <location>
        <position position="1"/>
    </location>
</feature>
<comment type="caution">
    <text evidence="2">The sequence shown here is derived from an EMBL/GenBank/DDBJ whole genome shotgun (WGS) entry which is preliminary data.</text>
</comment>
<reference evidence="2" key="1">
    <citation type="journal article" date="2020" name="Fungal Divers.">
        <title>Resolving the Mortierellaceae phylogeny through synthesis of multi-gene phylogenetics and phylogenomics.</title>
        <authorList>
            <person name="Vandepol N."/>
            <person name="Liber J."/>
            <person name="Desiro A."/>
            <person name="Na H."/>
            <person name="Kennedy M."/>
            <person name="Barry K."/>
            <person name="Grigoriev I.V."/>
            <person name="Miller A.N."/>
            <person name="O'Donnell K."/>
            <person name="Stajich J.E."/>
            <person name="Bonito G."/>
        </authorList>
    </citation>
    <scope>NUCLEOTIDE SEQUENCE</scope>
    <source>
        <strain evidence="2">CK1249</strain>
    </source>
</reference>
<proteinExistence type="predicted"/>
<dbReference type="OrthoDB" id="2386076at2759"/>
<organism evidence="2 3">
    <name type="scientific">Mortierella alpina</name>
    <name type="common">Oleaginous fungus</name>
    <name type="synonym">Mortierella renispora</name>
    <dbReference type="NCBI Taxonomy" id="64518"/>
    <lineage>
        <taxon>Eukaryota</taxon>
        <taxon>Fungi</taxon>
        <taxon>Fungi incertae sedis</taxon>
        <taxon>Mucoromycota</taxon>
        <taxon>Mortierellomycotina</taxon>
        <taxon>Mortierellomycetes</taxon>
        <taxon>Mortierellales</taxon>
        <taxon>Mortierellaceae</taxon>
        <taxon>Mortierella</taxon>
    </lineage>
</organism>
<accession>A0A9P6LV76</accession>
<dbReference type="EMBL" id="JAAAHY010002517">
    <property type="protein sequence ID" value="KAF9944310.1"/>
    <property type="molecule type" value="Genomic_DNA"/>
</dbReference>
<dbReference type="InterPro" id="IPR036397">
    <property type="entry name" value="RNaseH_sf"/>
</dbReference>
<evidence type="ECO:0000313" key="2">
    <source>
        <dbReference type="EMBL" id="KAF9944310.1"/>
    </source>
</evidence>
<dbReference type="Proteomes" id="UP000738359">
    <property type="component" value="Unassembled WGS sequence"/>
</dbReference>
<dbReference type="PROSITE" id="PS50879">
    <property type="entry name" value="RNASE_H_1"/>
    <property type="match status" value="1"/>
</dbReference>
<evidence type="ECO:0000259" key="1">
    <source>
        <dbReference type="PROSITE" id="PS50879"/>
    </source>
</evidence>
<dbReference type="GO" id="GO:0004523">
    <property type="term" value="F:RNA-DNA hybrid ribonuclease activity"/>
    <property type="evidence" value="ECO:0007669"/>
    <property type="project" value="InterPro"/>
</dbReference>
<name>A0A9P6LV76_MORAP</name>
<dbReference type="AlphaFoldDB" id="A0A9P6LV76"/>
<dbReference type="Gene3D" id="3.30.420.10">
    <property type="entry name" value="Ribonuclease H-like superfamily/Ribonuclease H"/>
    <property type="match status" value="1"/>
</dbReference>
<feature type="non-terminal residue" evidence="2">
    <location>
        <position position="323"/>
    </location>
</feature>
<feature type="domain" description="RNase H type-1" evidence="1">
    <location>
        <begin position="1"/>
        <end position="32"/>
    </location>
</feature>
<dbReference type="InterPro" id="IPR002156">
    <property type="entry name" value="RNaseH_domain"/>
</dbReference>